<dbReference type="SUPFAM" id="SSF56672">
    <property type="entry name" value="DNA/RNA polymerases"/>
    <property type="match status" value="1"/>
</dbReference>
<keyword evidence="4" id="KW-0255">Endonuclease</keyword>
<keyword evidence="11" id="KW-1185">Reference proteome</keyword>
<keyword evidence="5" id="KW-0378">Hydrolase</keyword>
<feature type="domain" description="Integrase catalytic" evidence="9">
    <location>
        <begin position="827"/>
        <end position="993"/>
    </location>
</feature>
<evidence type="ECO:0000256" key="4">
    <source>
        <dbReference type="ARBA" id="ARBA00022759"/>
    </source>
</evidence>
<dbReference type="InterPro" id="IPR043128">
    <property type="entry name" value="Rev_trsase/Diguanyl_cyclase"/>
</dbReference>
<comment type="caution">
    <text evidence="10">The sequence shown here is derived from an EMBL/GenBank/DDBJ whole genome shotgun (WGS) entry which is preliminary data.</text>
</comment>
<evidence type="ECO:0000313" key="11">
    <source>
        <dbReference type="Proteomes" id="UP000233551"/>
    </source>
</evidence>
<dbReference type="PANTHER" id="PTHR48475">
    <property type="entry name" value="RIBONUCLEASE H"/>
    <property type="match status" value="1"/>
</dbReference>
<dbReference type="InterPro" id="IPR000467">
    <property type="entry name" value="G_patch_dom"/>
</dbReference>
<dbReference type="Proteomes" id="UP000233551">
    <property type="component" value="Unassembled WGS sequence"/>
</dbReference>
<evidence type="ECO:0000259" key="9">
    <source>
        <dbReference type="PROSITE" id="PS50994"/>
    </source>
</evidence>
<keyword evidence="1" id="KW-0808">Transferase</keyword>
<dbReference type="STRING" id="22663.A0A2I0L9A1"/>
<dbReference type="CDD" id="cd01647">
    <property type="entry name" value="RT_LTR"/>
    <property type="match status" value="1"/>
</dbReference>
<dbReference type="InterPro" id="IPR012337">
    <property type="entry name" value="RNaseH-like_sf"/>
</dbReference>
<dbReference type="Pfam" id="PF00078">
    <property type="entry name" value="RVT_1"/>
    <property type="match status" value="1"/>
</dbReference>
<dbReference type="GO" id="GO:0003964">
    <property type="term" value="F:RNA-directed DNA polymerase activity"/>
    <property type="evidence" value="ECO:0007669"/>
    <property type="project" value="UniProtKB-KW"/>
</dbReference>
<dbReference type="Pfam" id="PF00665">
    <property type="entry name" value="rve"/>
    <property type="match status" value="1"/>
</dbReference>
<dbReference type="InterPro" id="IPR043502">
    <property type="entry name" value="DNA/RNA_pol_sf"/>
</dbReference>
<dbReference type="InterPro" id="IPR041373">
    <property type="entry name" value="RT_RNaseH"/>
</dbReference>
<accession>A0A2I0L9A1</accession>
<dbReference type="SMART" id="SM00443">
    <property type="entry name" value="G_patch"/>
    <property type="match status" value="1"/>
</dbReference>
<evidence type="ECO:0000256" key="5">
    <source>
        <dbReference type="ARBA" id="ARBA00022801"/>
    </source>
</evidence>
<feature type="region of interest" description="Disordered" evidence="7">
    <location>
        <begin position="1"/>
        <end position="45"/>
    </location>
</feature>
<feature type="compositionally biased region" description="Polar residues" evidence="7">
    <location>
        <begin position="1"/>
        <end position="15"/>
    </location>
</feature>
<reference evidence="10 11" key="1">
    <citation type="submission" date="2017-11" db="EMBL/GenBank/DDBJ databases">
        <title>De-novo sequencing of pomegranate (Punica granatum L.) genome.</title>
        <authorList>
            <person name="Akparov Z."/>
            <person name="Amiraslanov A."/>
            <person name="Hajiyeva S."/>
            <person name="Abbasov M."/>
            <person name="Kaur K."/>
            <person name="Hamwieh A."/>
            <person name="Solovyev V."/>
            <person name="Salamov A."/>
            <person name="Braich B."/>
            <person name="Kosarev P."/>
            <person name="Mahmoud A."/>
            <person name="Hajiyev E."/>
            <person name="Babayeva S."/>
            <person name="Izzatullayeva V."/>
            <person name="Mammadov A."/>
            <person name="Mammadov A."/>
            <person name="Sharifova S."/>
            <person name="Ojaghi J."/>
            <person name="Eynullazada K."/>
            <person name="Bayramov B."/>
            <person name="Abdulazimova A."/>
            <person name="Shahmuradov I."/>
        </authorList>
    </citation>
    <scope>NUCLEOTIDE SEQUENCE [LARGE SCALE GENOMIC DNA]</scope>
    <source>
        <strain evidence="11">cv. AG2017</strain>
        <tissue evidence="10">Leaf</tissue>
    </source>
</reference>
<evidence type="ECO:0000256" key="2">
    <source>
        <dbReference type="ARBA" id="ARBA00022695"/>
    </source>
</evidence>
<protein>
    <submittedName>
        <fullName evidence="10">Uncharacterized protein</fullName>
    </submittedName>
</protein>
<dbReference type="PROSITE" id="PS50994">
    <property type="entry name" value="INTEGRASE"/>
    <property type="match status" value="1"/>
</dbReference>
<dbReference type="InterPro" id="IPR000477">
    <property type="entry name" value="RT_dom"/>
</dbReference>
<dbReference type="GO" id="GO:0004523">
    <property type="term" value="F:RNA-DNA hybrid ribonuclease activity"/>
    <property type="evidence" value="ECO:0007669"/>
    <property type="project" value="InterPro"/>
</dbReference>
<dbReference type="GO" id="GO:0015074">
    <property type="term" value="P:DNA integration"/>
    <property type="evidence" value="ECO:0007669"/>
    <property type="project" value="InterPro"/>
</dbReference>
<proteinExistence type="predicted"/>
<dbReference type="CDD" id="cd09279">
    <property type="entry name" value="RNase_HI_like"/>
    <property type="match status" value="1"/>
</dbReference>
<evidence type="ECO:0000256" key="1">
    <source>
        <dbReference type="ARBA" id="ARBA00022679"/>
    </source>
</evidence>
<dbReference type="SUPFAM" id="SSF53098">
    <property type="entry name" value="Ribonuclease H-like"/>
    <property type="match status" value="2"/>
</dbReference>
<keyword evidence="2" id="KW-0548">Nucleotidyltransferase</keyword>
<dbReference type="EMBL" id="PGOL01000098">
    <property type="protein sequence ID" value="PKI77274.1"/>
    <property type="molecule type" value="Genomic_DNA"/>
</dbReference>
<dbReference type="PANTHER" id="PTHR48475:SF1">
    <property type="entry name" value="RNASE H TYPE-1 DOMAIN-CONTAINING PROTEIN"/>
    <property type="match status" value="1"/>
</dbReference>
<dbReference type="AlphaFoldDB" id="A0A2I0L9A1"/>
<name>A0A2I0L9A1_PUNGR</name>
<dbReference type="Gene3D" id="3.30.70.270">
    <property type="match status" value="2"/>
</dbReference>
<evidence type="ECO:0000256" key="6">
    <source>
        <dbReference type="ARBA" id="ARBA00022918"/>
    </source>
</evidence>
<evidence type="ECO:0000259" key="8">
    <source>
        <dbReference type="PROSITE" id="PS50174"/>
    </source>
</evidence>
<dbReference type="Gene3D" id="3.30.420.10">
    <property type="entry name" value="Ribonuclease H-like superfamily/Ribonuclease H"/>
    <property type="match status" value="2"/>
</dbReference>
<evidence type="ECO:0000256" key="3">
    <source>
        <dbReference type="ARBA" id="ARBA00022722"/>
    </source>
</evidence>
<feature type="domain" description="G-patch" evidence="8">
    <location>
        <begin position="64"/>
        <end position="102"/>
    </location>
</feature>
<organism evidence="10 11">
    <name type="scientific">Punica granatum</name>
    <name type="common">Pomegranate</name>
    <dbReference type="NCBI Taxonomy" id="22663"/>
    <lineage>
        <taxon>Eukaryota</taxon>
        <taxon>Viridiplantae</taxon>
        <taxon>Streptophyta</taxon>
        <taxon>Embryophyta</taxon>
        <taxon>Tracheophyta</taxon>
        <taxon>Spermatophyta</taxon>
        <taxon>Magnoliopsida</taxon>
        <taxon>eudicotyledons</taxon>
        <taxon>Gunneridae</taxon>
        <taxon>Pentapetalae</taxon>
        <taxon>rosids</taxon>
        <taxon>malvids</taxon>
        <taxon>Myrtales</taxon>
        <taxon>Lythraceae</taxon>
        <taxon>Punica</taxon>
    </lineage>
</organism>
<keyword evidence="6" id="KW-0695">RNA-directed DNA polymerase</keyword>
<dbReference type="InterPro" id="IPR002156">
    <property type="entry name" value="RNaseH_domain"/>
</dbReference>
<dbReference type="PROSITE" id="PS50174">
    <property type="entry name" value="G_PATCH"/>
    <property type="match status" value="1"/>
</dbReference>
<sequence>MQPSSSSIQRLQQHAPSKKHAMQEQQDTIRDNNRTRHLPRATSTNEDRGILVQHLHWGNLGCSLLRNNYVPGTGLGAHGQGNGRPIEVEDYKNRRGLGFCPSCHEIVEARMGNYLHCLLHTMGGSTGASRLPRFPIFSPDPHASSGTPLAALPRISTMRLTLCQLCTLSPRRLLHIRLARENEELDNWTLVPRYLVVIADVTFEEPGPIYFGEGLDEDGRVPKIEESLRRLKDHQLTLVEQTEEINVGTEEEPHTLKIRTDHTQRAQMIDFLIEYREVFVWSYADMPDNTVRHTQFSFMDGFSGYNQIRMAEEDKIKTTYTTMWGTFYYWVMPFGHKNIGATYQRAMVILFHDMMHKVIEVYVNDMIAKSKEGEDHLVNLKRLFDRLKEYKLRRSAHSAPGQGSERDIKVDPDKVKAIRELPSPSSVRELRGFLGRLNYIARFIANLTDKCQPLFHLLRKNAVIEWDEEWCMLGQEDEATHAEQAIYYLSKKFTKGESNYPKIEKMCYALADPLKYLLDSPSSMRNIAKWRCQLMEYDIAYVFCMSVKGQAIADHLAEFPIEDDTPINFDFPDEGILRMDGEEDKPAWKMYFHGAVYSTESGICAVLISPDGHYYPVAAKIDFPCTNNIAEYEACILGLQAAIDFKVKELEVFGDSMLTIFQMLWQWKMKDAKLVPYHEYLEELAENFEKILFTYTPGMKNQFANALATLASMVSIINENLIEPFEIEIAKGPAHCDAIEATDAKPWYEDIKNFLQTGQYPPFADRRDNKTLRRLAIHYFLSGETLYRRSFDATLLRCIDEHEARRLMEEVHRGSCGPHMNGLMLAKKLMRLGYYWSTMETDCVKHVSPINPKASNEHLFIPMAIDYFTKWIDAITLASVTAKAVARFLKRDIIACYGVPATIITDNAKNLNNKIIDELCAQFKIQHRNSTPYGPQMNSAVEAANKNIEKIIEKMTVNYKNWHEILPYALLAYRTSIRTSTRATPYSLVYGMEAVLPIEVEIPSMRILIETELEEAEWAKQRYEQLNLIDERRLKALCHGQCYQQRMARVFNARVRHREFNPGDLVLRKVLHVMPDSRRKFSYKYDGPFVVRETFSRGAIILSDMDGTENALPINADALKKYYP</sequence>
<gene>
    <name evidence="10" type="ORF">CRG98_002343</name>
</gene>
<evidence type="ECO:0000313" key="10">
    <source>
        <dbReference type="EMBL" id="PKI77274.1"/>
    </source>
</evidence>
<dbReference type="Pfam" id="PF17917">
    <property type="entry name" value="RT_RNaseH"/>
    <property type="match status" value="1"/>
</dbReference>
<dbReference type="InterPro" id="IPR036397">
    <property type="entry name" value="RNaseH_sf"/>
</dbReference>
<dbReference type="InterPro" id="IPR001584">
    <property type="entry name" value="Integrase_cat-core"/>
</dbReference>
<dbReference type="Gene3D" id="1.10.340.70">
    <property type="match status" value="1"/>
</dbReference>
<keyword evidence="3" id="KW-0540">Nuclease</keyword>
<dbReference type="GO" id="GO:0003676">
    <property type="term" value="F:nucleic acid binding"/>
    <property type="evidence" value="ECO:0007669"/>
    <property type="project" value="InterPro"/>
</dbReference>
<dbReference type="Pfam" id="PF01585">
    <property type="entry name" value="G-patch"/>
    <property type="match status" value="1"/>
</dbReference>
<dbReference type="Gene3D" id="3.10.10.10">
    <property type="entry name" value="HIV Type 1 Reverse Transcriptase, subunit A, domain 1"/>
    <property type="match status" value="1"/>
</dbReference>
<dbReference type="Pfam" id="PF13456">
    <property type="entry name" value="RVT_3"/>
    <property type="match status" value="1"/>
</dbReference>
<evidence type="ECO:0000256" key="7">
    <source>
        <dbReference type="SAM" id="MobiDB-lite"/>
    </source>
</evidence>